<feature type="binding site" evidence="6">
    <location>
        <position position="205"/>
    </location>
    <ligand>
        <name>Mg(2+)</name>
        <dbReference type="ChEBI" id="CHEBI:18420"/>
    </ligand>
</feature>
<dbReference type="GO" id="GO:0009063">
    <property type="term" value="P:amino acid catabolic process"/>
    <property type="evidence" value="ECO:0007669"/>
    <property type="project" value="InterPro"/>
</dbReference>
<evidence type="ECO:0000313" key="10">
    <source>
        <dbReference type="Proteomes" id="UP000501568"/>
    </source>
</evidence>
<protein>
    <recommendedName>
        <fullName evidence="7">Dipeptide epimerase</fullName>
        <ecNumber evidence="7">5.1.1.-</ecNumber>
    </recommendedName>
</protein>
<dbReference type="EMBL" id="CP049109">
    <property type="protein sequence ID" value="QIG81528.1"/>
    <property type="molecule type" value="Genomic_DNA"/>
</dbReference>
<dbReference type="EC" id="5.1.1.-" evidence="7"/>
<feature type="domain" description="Mandelate racemase/muconate lactonizing enzyme C-terminal" evidence="8">
    <location>
        <begin position="133"/>
        <end position="226"/>
    </location>
</feature>
<dbReference type="Pfam" id="PF13378">
    <property type="entry name" value="MR_MLE_C"/>
    <property type="match status" value="1"/>
</dbReference>
<dbReference type="InterPro" id="IPR013342">
    <property type="entry name" value="Mandelate_racemase_C"/>
</dbReference>
<evidence type="ECO:0000256" key="4">
    <source>
        <dbReference type="ARBA" id="ARBA00023235"/>
    </source>
</evidence>
<dbReference type="InterPro" id="IPR036849">
    <property type="entry name" value="Enolase-like_C_sf"/>
</dbReference>
<dbReference type="GO" id="GO:0016855">
    <property type="term" value="F:racemase and epimerase activity, acting on amino acids and derivatives"/>
    <property type="evidence" value="ECO:0007669"/>
    <property type="project" value="UniProtKB-UniRule"/>
</dbReference>
<dbReference type="Gene3D" id="3.30.390.10">
    <property type="entry name" value="Enolase-like, N-terminal domain"/>
    <property type="match status" value="1"/>
</dbReference>
<keyword evidence="3 6" id="KW-0460">Magnesium</keyword>
<dbReference type="InterPro" id="IPR034603">
    <property type="entry name" value="Dipeptide_epimerase"/>
</dbReference>
<sequence length="336" mass="35783">MTSRRTLDVRVERFPYAKPFRITGHVFTETAVVVAEIAEGPHRGRGEAAGAYYLNDDIETMTAAIERVRGAIETGADRAGLQQLLPPCGGRNALDCALWELEAQQRGRPVWQLADLPEPRPLRTTITIGADEPRVMADAATALADATTLKLKLTGEAALDASRVAAVRAARPDCWIGVDANQGYAAEALPALFATLERHGVALLEQPLARGDEAGLDGVKRAIPVAADESALSLAEIDGLVGRFDMVNIKLDKCGGLTEGIAIARRARALGLGVMVGNMMGSSLSMAPSFLLGQLCSVVDLDGPTFLARDREPGVCYRDGNIHCPAEIWGFPRSCA</sequence>
<dbReference type="InterPro" id="IPR029065">
    <property type="entry name" value="Enolase_C-like"/>
</dbReference>
<proteinExistence type="inferred from homology"/>
<dbReference type="SUPFAM" id="SSF51604">
    <property type="entry name" value="Enolase C-terminal domain-like"/>
    <property type="match status" value="1"/>
</dbReference>
<reference evidence="9 10" key="1">
    <citation type="submission" date="2020-02" db="EMBL/GenBank/DDBJ databases">
        <authorList>
            <person name="Zheng R.K."/>
            <person name="Sun C.M."/>
        </authorList>
    </citation>
    <scope>NUCLEOTIDE SEQUENCE [LARGE SCALE GENOMIC DNA]</scope>
    <source>
        <strain evidence="10">zrk23</strain>
    </source>
</reference>
<dbReference type="PROSITE" id="PS00909">
    <property type="entry name" value="MR_MLE_2"/>
    <property type="match status" value="1"/>
</dbReference>
<gene>
    <name evidence="9" type="ORF">G5C33_18210</name>
</gene>
<feature type="active site" description="Proton acceptor; specific for (S)-substrate epimerization" evidence="5">
    <location>
        <position position="250"/>
    </location>
</feature>
<organism evidence="9 10">
    <name type="scientific">Stakelama tenebrarum</name>
    <dbReference type="NCBI Taxonomy" id="2711215"/>
    <lineage>
        <taxon>Bacteria</taxon>
        <taxon>Pseudomonadati</taxon>
        <taxon>Pseudomonadota</taxon>
        <taxon>Alphaproteobacteria</taxon>
        <taxon>Sphingomonadales</taxon>
        <taxon>Sphingomonadaceae</taxon>
        <taxon>Stakelama</taxon>
    </lineage>
</organism>
<evidence type="ECO:0000256" key="7">
    <source>
        <dbReference type="RuleBase" id="RU366006"/>
    </source>
</evidence>
<feature type="active site" description="Proton acceptor; specific for (R)-substrate epimerization" evidence="5">
    <location>
        <position position="152"/>
    </location>
</feature>
<evidence type="ECO:0000256" key="3">
    <source>
        <dbReference type="ARBA" id="ARBA00022842"/>
    </source>
</evidence>
<dbReference type="RefSeq" id="WP_165328455.1">
    <property type="nucleotide sequence ID" value="NZ_CP049109.1"/>
</dbReference>
<evidence type="ECO:0000313" key="9">
    <source>
        <dbReference type="EMBL" id="QIG81528.1"/>
    </source>
</evidence>
<dbReference type="SFLD" id="SFLDS00001">
    <property type="entry name" value="Enolase"/>
    <property type="match status" value="1"/>
</dbReference>
<accession>A0A6G6Y9Z5</accession>
<dbReference type="CDD" id="cd03319">
    <property type="entry name" value="L-Ala-DL-Glu_epimerase"/>
    <property type="match status" value="1"/>
</dbReference>
<dbReference type="Gene3D" id="3.20.20.120">
    <property type="entry name" value="Enolase-like C-terminal domain"/>
    <property type="match status" value="1"/>
</dbReference>
<dbReference type="AlphaFoldDB" id="A0A6G6Y9Z5"/>
<evidence type="ECO:0000256" key="1">
    <source>
        <dbReference type="ARBA" id="ARBA00008031"/>
    </source>
</evidence>
<comment type="cofactor">
    <cofactor evidence="6 7">
        <name>Mg(2+)</name>
        <dbReference type="ChEBI" id="CHEBI:18420"/>
    </cofactor>
    <text evidence="6 7">Binds 1 Mg(2+) ion per subunit.</text>
</comment>
<dbReference type="InterPro" id="IPR018110">
    <property type="entry name" value="Mandel_Rmase/mucon_lact_enz_CS"/>
</dbReference>
<dbReference type="SMART" id="SM00922">
    <property type="entry name" value="MR_MLE"/>
    <property type="match status" value="1"/>
</dbReference>
<dbReference type="PANTHER" id="PTHR48073:SF2">
    <property type="entry name" value="O-SUCCINYLBENZOATE SYNTHASE"/>
    <property type="match status" value="1"/>
</dbReference>
<evidence type="ECO:0000256" key="5">
    <source>
        <dbReference type="PIRSR" id="PIRSR634603-1"/>
    </source>
</evidence>
<evidence type="ECO:0000259" key="8">
    <source>
        <dbReference type="SMART" id="SM00922"/>
    </source>
</evidence>
<dbReference type="Proteomes" id="UP000501568">
    <property type="component" value="Chromosome"/>
</dbReference>
<name>A0A6G6Y9Z5_9SPHN</name>
<dbReference type="PANTHER" id="PTHR48073">
    <property type="entry name" value="O-SUCCINYLBENZOATE SYNTHASE-RELATED"/>
    <property type="match status" value="1"/>
</dbReference>
<dbReference type="SFLD" id="SFLDG00180">
    <property type="entry name" value="muconate_cycloisomerase"/>
    <property type="match status" value="1"/>
</dbReference>
<dbReference type="InterPro" id="IPR029017">
    <property type="entry name" value="Enolase-like_N"/>
</dbReference>
<feature type="binding site" evidence="6">
    <location>
        <position position="179"/>
    </location>
    <ligand>
        <name>Mg(2+)</name>
        <dbReference type="ChEBI" id="CHEBI:18420"/>
    </ligand>
</feature>
<evidence type="ECO:0000256" key="2">
    <source>
        <dbReference type="ARBA" id="ARBA00022723"/>
    </source>
</evidence>
<dbReference type="KEGG" id="spzr:G5C33_18210"/>
<keyword evidence="2 6" id="KW-0479">Metal-binding</keyword>
<keyword evidence="4 7" id="KW-0413">Isomerase</keyword>
<dbReference type="GO" id="GO:0000287">
    <property type="term" value="F:magnesium ion binding"/>
    <property type="evidence" value="ECO:0007669"/>
    <property type="project" value="UniProtKB-ARBA"/>
</dbReference>
<feature type="binding site" evidence="6">
    <location>
        <position position="228"/>
    </location>
    <ligand>
        <name>Mg(2+)</name>
        <dbReference type="ChEBI" id="CHEBI:18420"/>
    </ligand>
</feature>
<dbReference type="SUPFAM" id="SSF54826">
    <property type="entry name" value="Enolase N-terminal domain-like"/>
    <property type="match status" value="1"/>
</dbReference>
<comment type="similarity">
    <text evidence="1 7">Belongs to the mandelate racemase/muconate lactonizing enzyme family.</text>
</comment>
<keyword evidence="10" id="KW-1185">Reference proteome</keyword>
<evidence type="ECO:0000256" key="6">
    <source>
        <dbReference type="PIRSR" id="PIRSR634603-3"/>
    </source>
</evidence>